<accession>A0A1G8H9K4</accession>
<dbReference type="Pfam" id="PF00963">
    <property type="entry name" value="Cohesin"/>
    <property type="match status" value="1"/>
</dbReference>
<name>A0A1G8H9K4_9BACL</name>
<organism evidence="2 3">
    <name type="scientific">Paenibacillus typhae</name>
    <dbReference type="NCBI Taxonomy" id="1174501"/>
    <lineage>
        <taxon>Bacteria</taxon>
        <taxon>Bacillati</taxon>
        <taxon>Bacillota</taxon>
        <taxon>Bacilli</taxon>
        <taxon>Bacillales</taxon>
        <taxon>Paenibacillaceae</taxon>
        <taxon>Paenibacillus</taxon>
    </lineage>
</organism>
<evidence type="ECO:0000313" key="2">
    <source>
        <dbReference type="EMBL" id="SDI03171.1"/>
    </source>
</evidence>
<dbReference type="Proteomes" id="UP000199050">
    <property type="component" value="Unassembled WGS sequence"/>
</dbReference>
<dbReference type="GO" id="GO:0000272">
    <property type="term" value="P:polysaccharide catabolic process"/>
    <property type="evidence" value="ECO:0007669"/>
    <property type="project" value="InterPro"/>
</dbReference>
<dbReference type="CDD" id="cd08547">
    <property type="entry name" value="Type_II_cohesin"/>
    <property type="match status" value="1"/>
</dbReference>
<reference evidence="3" key="1">
    <citation type="submission" date="2016-10" db="EMBL/GenBank/DDBJ databases">
        <authorList>
            <person name="Varghese N."/>
            <person name="Submissions S."/>
        </authorList>
    </citation>
    <scope>NUCLEOTIDE SEQUENCE [LARGE SCALE GENOMIC DNA]</scope>
    <source>
        <strain evidence="3">CGMCC 1.11012</strain>
    </source>
</reference>
<keyword evidence="3" id="KW-1185">Reference proteome</keyword>
<proteinExistence type="predicted"/>
<dbReference type="AlphaFoldDB" id="A0A1G8H9K4"/>
<gene>
    <name evidence="2" type="ORF">SAMN05216192_102346</name>
</gene>
<dbReference type="EMBL" id="FNDX01000002">
    <property type="protein sequence ID" value="SDI03171.1"/>
    <property type="molecule type" value="Genomic_DNA"/>
</dbReference>
<evidence type="ECO:0000259" key="1">
    <source>
        <dbReference type="Pfam" id="PF00963"/>
    </source>
</evidence>
<dbReference type="GO" id="GO:0030246">
    <property type="term" value="F:carbohydrate binding"/>
    <property type="evidence" value="ECO:0007669"/>
    <property type="project" value="InterPro"/>
</dbReference>
<dbReference type="InterPro" id="IPR002102">
    <property type="entry name" value="Cohesin_dom"/>
</dbReference>
<dbReference type="Gene3D" id="2.60.40.680">
    <property type="match status" value="1"/>
</dbReference>
<dbReference type="SUPFAM" id="SSF49384">
    <property type="entry name" value="Carbohydrate-binding domain"/>
    <property type="match status" value="1"/>
</dbReference>
<evidence type="ECO:0000313" key="3">
    <source>
        <dbReference type="Proteomes" id="UP000199050"/>
    </source>
</evidence>
<dbReference type="InterPro" id="IPR008965">
    <property type="entry name" value="CBM2/CBM3_carb-bd_dom_sf"/>
</dbReference>
<sequence>MTEISLENVKDIYAEDFEIKYDVAHLEYLGFEEVTGYKVYNSPTDLNGVLRFIIASQGEEYGINEDTVILKLKFKAKAIGTAVVDSTKARIADSEQEYVLKQENCLEDSILIEATDVNKSGQYTLLDLAIDAKYFKYLAANVDPVKYNAQQAGDEYVNDDDLLFIVEQMLSNPDYLPIM</sequence>
<protein>
    <submittedName>
        <fullName evidence="2">Cohesin domain-containing protein</fullName>
    </submittedName>
</protein>
<feature type="domain" description="Cohesin" evidence="1">
    <location>
        <begin position="4"/>
        <end position="96"/>
    </location>
</feature>